<dbReference type="InterPro" id="IPR050471">
    <property type="entry name" value="AB_hydrolase"/>
</dbReference>
<organism evidence="2 3">
    <name type="scientific">Occultella gossypii</name>
    <dbReference type="NCBI Taxonomy" id="2800820"/>
    <lineage>
        <taxon>Bacteria</taxon>
        <taxon>Bacillati</taxon>
        <taxon>Actinomycetota</taxon>
        <taxon>Actinomycetes</taxon>
        <taxon>Micrococcales</taxon>
        <taxon>Ruaniaceae</taxon>
        <taxon>Occultella</taxon>
    </lineage>
</organism>
<evidence type="ECO:0000259" key="1">
    <source>
        <dbReference type="Pfam" id="PF12697"/>
    </source>
</evidence>
<dbReference type="RefSeq" id="WP_223408227.1">
    <property type="nucleotide sequence ID" value="NZ_JAGSHT010000016.1"/>
</dbReference>
<accession>A0ABS7SF98</accession>
<dbReference type="GO" id="GO:0016787">
    <property type="term" value="F:hydrolase activity"/>
    <property type="evidence" value="ECO:0007669"/>
    <property type="project" value="UniProtKB-KW"/>
</dbReference>
<evidence type="ECO:0000313" key="3">
    <source>
        <dbReference type="Proteomes" id="UP000826651"/>
    </source>
</evidence>
<dbReference type="InterPro" id="IPR000073">
    <property type="entry name" value="AB_hydrolase_1"/>
</dbReference>
<feature type="domain" description="AB hydrolase-1" evidence="1">
    <location>
        <begin position="24"/>
        <end position="245"/>
    </location>
</feature>
<keyword evidence="2" id="KW-0378">Hydrolase</keyword>
<dbReference type="Pfam" id="PF12697">
    <property type="entry name" value="Abhydrolase_6"/>
    <property type="match status" value="1"/>
</dbReference>
<reference evidence="2 3" key="1">
    <citation type="submission" date="2021-04" db="EMBL/GenBank/DDBJ databases">
        <title>Ruania sp. nov., isolated from sandy soil of mangrove forest.</title>
        <authorList>
            <person name="Ge X."/>
            <person name="Huang R."/>
            <person name="Liu W."/>
        </authorList>
    </citation>
    <scope>NUCLEOTIDE SEQUENCE [LARGE SCALE GENOMIC DNA]</scope>
    <source>
        <strain evidence="2 3">N2-46</strain>
    </source>
</reference>
<dbReference type="EMBL" id="JAGSHT010000016">
    <property type="protein sequence ID" value="MBZ2197933.1"/>
    <property type="molecule type" value="Genomic_DNA"/>
</dbReference>
<comment type="caution">
    <text evidence="2">The sequence shown here is derived from an EMBL/GenBank/DDBJ whole genome shotgun (WGS) entry which is preliminary data.</text>
</comment>
<protein>
    <submittedName>
        <fullName evidence="2">Alpha/beta hydrolase</fullName>
    </submittedName>
</protein>
<dbReference type="Proteomes" id="UP000826651">
    <property type="component" value="Unassembled WGS sequence"/>
</dbReference>
<gene>
    <name evidence="2" type="ORF">KCQ71_17365</name>
</gene>
<proteinExistence type="predicted"/>
<dbReference type="Gene3D" id="3.40.50.1820">
    <property type="entry name" value="alpha/beta hydrolase"/>
    <property type="match status" value="1"/>
</dbReference>
<dbReference type="SUPFAM" id="SSF53474">
    <property type="entry name" value="alpha/beta-Hydrolases"/>
    <property type="match status" value="1"/>
</dbReference>
<keyword evidence="3" id="KW-1185">Reference proteome</keyword>
<evidence type="ECO:0000313" key="2">
    <source>
        <dbReference type="EMBL" id="MBZ2197933.1"/>
    </source>
</evidence>
<dbReference type="InterPro" id="IPR029058">
    <property type="entry name" value="AB_hydrolase_fold"/>
</dbReference>
<dbReference type="PANTHER" id="PTHR43433:SF10">
    <property type="entry name" value="AB HYDROLASE-1 DOMAIN-CONTAINING PROTEIN"/>
    <property type="match status" value="1"/>
</dbReference>
<name>A0ABS7SF98_9MICO</name>
<sequence length="271" mass="28034">MSTTLTSGANDLVAFDRRGDGPAIVFVAGAGPFRAIDPWTTETAERAAAAGLTTIVYDRLGRGESVAAGVIDLDRELAAIAALIDEVGGSAVLCGHSSGCTIALAAAVRGLPVDGLMLWEAPIGGQAGGAAAWAAEVLRRIDGGDLEGALTHYMKDMPPEWLDGARRSPMWEAMVAGVVSYVADAQSLAWIESEPLPDLLAGIRVPVAFLTGTHTFPMMLDAARAVVAAIPGATHASIDGKDHAWNPAAMADEAVRFVTGRTRRDGPPLLA</sequence>
<dbReference type="PANTHER" id="PTHR43433">
    <property type="entry name" value="HYDROLASE, ALPHA/BETA FOLD FAMILY PROTEIN"/>
    <property type="match status" value="1"/>
</dbReference>